<proteinExistence type="predicted"/>
<dbReference type="PROSITE" id="PS51864">
    <property type="entry name" value="ASTACIN"/>
    <property type="match status" value="1"/>
</dbReference>
<keyword evidence="3 4" id="KW-0862">Zinc</keyword>
<dbReference type="PRINTS" id="PR00480">
    <property type="entry name" value="ASTACIN"/>
</dbReference>
<dbReference type="PANTHER" id="PTHR10127">
    <property type="entry name" value="DISCOIDIN, CUB, EGF, LAMININ , AND ZINC METALLOPROTEASE DOMAIN CONTAINING"/>
    <property type="match status" value="1"/>
</dbReference>
<comment type="cofactor">
    <cofactor evidence="3 4">
        <name>Zn(2+)</name>
        <dbReference type="ChEBI" id="CHEBI:29105"/>
    </cofactor>
    <text evidence="3 4">Binds 1 zinc ion per subunit.</text>
</comment>
<evidence type="ECO:0000256" key="3">
    <source>
        <dbReference type="PROSITE-ProRule" id="PRU01211"/>
    </source>
</evidence>
<dbReference type="GO" id="GO:0008270">
    <property type="term" value="F:zinc ion binding"/>
    <property type="evidence" value="ECO:0007669"/>
    <property type="project" value="UniProtKB-UniRule"/>
</dbReference>
<dbReference type="AlphaFoldDB" id="A0A8X6N366"/>
<feature type="active site" evidence="3">
    <location>
        <position position="99"/>
    </location>
</feature>
<gene>
    <name evidence="6" type="primary">nas-7</name>
    <name evidence="6" type="ORF">NPIL_180691</name>
</gene>
<name>A0A8X6N366_NEPPI</name>
<comment type="caution">
    <text evidence="6">The sequence shown here is derived from an EMBL/GenBank/DDBJ whole genome shotgun (WGS) entry which is preliminary data.</text>
</comment>
<dbReference type="SMART" id="SM00235">
    <property type="entry name" value="ZnMc"/>
    <property type="match status" value="1"/>
</dbReference>
<keyword evidence="3 4" id="KW-0645">Protease</keyword>
<dbReference type="OrthoDB" id="291007at2759"/>
<feature type="binding site" evidence="3">
    <location>
        <position position="108"/>
    </location>
    <ligand>
        <name>Zn(2+)</name>
        <dbReference type="ChEBI" id="CHEBI:29105"/>
        <note>catalytic</note>
    </ligand>
</feature>
<evidence type="ECO:0000313" key="6">
    <source>
        <dbReference type="EMBL" id="GFS91402.1"/>
    </source>
</evidence>
<dbReference type="GO" id="GO:0004222">
    <property type="term" value="F:metalloendopeptidase activity"/>
    <property type="evidence" value="ECO:0007669"/>
    <property type="project" value="UniProtKB-UniRule"/>
</dbReference>
<evidence type="ECO:0000256" key="2">
    <source>
        <dbReference type="ARBA" id="ARBA00025529"/>
    </source>
</evidence>
<dbReference type="EC" id="3.4.24.-" evidence="4"/>
<feature type="domain" description="Peptidase M12A" evidence="5">
    <location>
        <begin position="6"/>
        <end position="195"/>
    </location>
</feature>
<dbReference type="InterPro" id="IPR001506">
    <property type="entry name" value="Peptidase_M12A"/>
</dbReference>
<dbReference type="Pfam" id="PF01400">
    <property type="entry name" value="Astacin"/>
    <property type="match status" value="1"/>
</dbReference>
<keyword evidence="3 4" id="KW-0482">Metalloprotease</keyword>
<dbReference type="GO" id="GO:0006508">
    <property type="term" value="P:proteolysis"/>
    <property type="evidence" value="ECO:0007669"/>
    <property type="project" value="UniProtKB-KW"/>
</dbReference>
<dbReference type="Gene3D" id="3.40.390.10">
    <property type="entry name" value="Collagenase (Catalytic Domain)"/>
    <property type="match status" value="1"/>
</dbReference>
<dbReference type="Proteomes" id="UP000887013">
    <property type="component" value="Unassembled WGS sequence"/>
</dbReference>
<evidence type="ECO:0000313" key="7">
    <source>
        <dbReference type="Proteomes" id="UP000887013"/>
    </source>
</evidence>
<comment type="caution">
    <text evidence="3">Lacks conserved residue(s) required for the propagation of feature annotation.</text>
</comment>
<keyword evidence="3 4" id="KW-0378">Hydrolase</keyword>
<evidence type="ECO:0000259" key="5">
    <source>
        <dbReference type="PROSITE" id="PS51864"/>
    </source>
</evidence>
<reference evidence="6" key="1">
    <citation type="submission" date="2020-08" db="EMBL/GenBank/DDBJ databases">
        <title>Multicomponent nature underlies the extraordinary mechanical properties of spider dragline silk.</title>
        <authorList>
            <person name="Kono N."/>
            <person name="Nakamura H."/>
            <person name="Mori M."/>
            <person name="Yoshida Y."/>
            <person name="Ohtoshi R."/>
            <person name="Malay A.D."/>
            <person name="Moran D.A.P."/>
            <person name="Tomita M."/>
            <person name="Numata K."/>
            <person name="Arakawa K."/>
        </authorList>
    </citation>
    <scope>NUCLEOTIDE SEQUENCE</scope>
</reference>
<protein>
    <recommendedName>
        <fullName evidence="4">Metalloendopeptidase</fullName>
        <ecNumber evidence="4">3.4.24.-</ecNumber>
    </recommendedName>
</protein>
<organism evidence="6 7">
    <name type="scientific">Nephila pilipes</name>
    <name type="common">Giant wood spider</name>
    <name type="synonym">Nephila maculata</name>
    <dbReference type="NCBI Taxonomy" id="299642"/>
    <lineage>
        <taxon>Eukaryota</taxon>
        <taxon>Metazoa</taxon>
        <taxon>Ecdysozoa</taxon>
        <taxon>Arthropoda</taxon>
        <taxon>Chelicerata</taxon>
        <taxon>Arachnida</taxon>
        <taxon>Araneae</taxon>
        <taxon>Araneomorphae</taxon>
        <taxon>Entelegynae</taxon>
        <taxon>Araneoidea</taxon>
        <taxon>Nephilidae</taxon>
        <taxon>Nephila</taxon>
    </lineage>
</organism>
<dbReference type="EMBL" id="BMAW01004887">
    <property type="protein sequence ID" value="GFS91402.1"/>
    <property type="molecule type" value="Genomic_DNA"/>
</dbReference>
<dbReference type="SUPFAM" id="SSF55486">
    <property type="entry name" value="Metalloproteases ('zincins'), catalytic domain"/>
    <property type="match status" value="1"/>
</dbReference>
<evidence type="ECO:0000256" key="4">
    <source>
        <dbReference type="RuleBase" id="RU361183"/>
    </source>
</evidence>
<comment type="subunit">
    <text evidence="1">Monomer.</text>
</comment>
<dbReference type="PANTHER" id="PTHR10127:SF883">
    <property type="entry name" value="ZINC METALLOPROTEINASE NAS-8"/>
    <property type="match status" value="1"/>
</dbReference>
<evidence type="ECO:0000256" key="1">
    <source>
        <dbReference type="ARBA" id="ARBA00011245"/>
    </source>
</evidence>
<comment type="function">
    <text evidence="2">Zinc metalloprotease. Provoques deadhesion of endothelial cells from cell cultures, and also degradation of fibronectin, fibrinogen and gelatin in vitro. Its role in the venom is not fully understood but it might act as a spreading factor that facilitates diffusion of other venom toxins. Alternatively, it might be involved in the proteolytic processing of other venom toxins or it might play a role in extra-oral digestion of prey.</text>
</comment>
<accession>A0A8X6N366</accession>
<sequence length="195" mass="23395">MGFRYPGYLCDIYTADKYLKEIPFDIHYSLDHSRRLIENAMAEIENYSRLVFIPRYDHKCYLRITGNYSGYTIEEDNGCYSIINLGYNGRRRFEVILHELMHAIGFSHEHMRPDRDRFVKIFWENIEPEFQSQYRKLTYNEYLWNDFEMDYESIMMYSSFAYSKNGFITMVTNNGAEIGINTKLSYSDKVKLTLL</sequence>
<dbReference type="InterPro" id="IPR006026">
    <property type="entry name" value="Peptidase_Metallo"/>
</dbReference>
<keyword evidence="3 4" id="KW-0479">Metal-binding</keyword>
<feature type="binding site" evidence="3">
    <location>
        <position position="102"/>
    </location>
    <ligand>
        <name>Zn(2+)</name>
        <dbReference type="ChEBI" id="CHEBI:29105"/>
        <note>catalytic</note>
    </ligand>
</feature>
<dbReference type="InterPro" id="IPR024079">
    <property type="entry name" value="MetalloPept_cat_dom_sf"/>
</dbReference>
<feature type="binding site" evidence="3">
    <location>
        <position position="98"/>
    </location>
    <ligand>
        <name>Zn(2+)</name>
        <dbReference type="ChEBI" id="CHEBI:29105"/>
        <note>catalytic</note>
    </ligand>
</feature>
<keyword evidence="7" id="KW-1185">Reference proteome</keyword>